<keyword evidence="3" id="KW-1185">Reference proteome</keyword>
<evidence type="ECO:0000313" key="2">
    <source>
        <dbReference type="EMBL" id="KAJ8792808.1"/>
    </source>
</evidence>
<accession>A0AB34HNZ0</accession>
<dbReference type="AlphaFoldDB" id="A0AB34HNZ0"/>
<sequence length="77" mass="8366">MEPASLEKKEVWSDREHQECEGMTKHKVDANPLASTLEVDASKGHLQKNFSSCGFTSGTFPNQIQAVFREPGTSAGG</sequence>
<organism evidence="2 3">
    <name type="scientific">Eschrichtius robustus</name>
    <name type="common">California gray whale</name>
    <name type="synonym">Eschrichtius gibbosus</name>
    <dbReference type="NCBI Taxonomy" id="9764"/>
    <lineage>
        <taxon>Eukaryota</taxon>
        <taxon>Metazoa</taxon>
        <taxon>Chordata</taxon>
        <taxon>Craniata</taxon>
        <taxon>Vertebrata</taxon>
        <taxon>Euteleostomi</taxon>
        <taxon>Mammalia</taxon>
        <taxon>Eutheria</taxon>
        <taxon>Laurasiatheria</taxon>
        <taxon>Artiodactyla</taxon>
        <taxon>Whippomorpha</taxon>
        <taxon>Cetacea</taxon>
        <taxon>Mysticeti</taxon>
        <taxon>Eschrichtiidae</taxon>
        <taxon>Eschrichtius</taxon>
    </lineage>
</organism>
<proteinExistence type="predicted"/>
<feature type="region of interest" description="Disordered" evidence="1">
    <location>
        <begin position="1"/>
        <end position="22"/>
    </location>
</feature>
<dbReference type="Proteomes" id="UP001159641">
    <property type="component" value="Unassembled WGS sequence"/>
</dbReference>
<protein>
    <submittedName>
        <fullName evidence="2">Uncharacterized protein</fullName>
    </submittedName>
</protein>
<dbReference type="EMBL" id="JAIQCJ010001065">
    <property type="protein sequence ID" value="KAJ8792808.1"/>
    <property type="molecule type" value="Genomic_DNA"/>
</dbReference>
<evidence type="ECO:0000313" key="3">
    <source>
        <dbReference type="Proteomes" id="UP001159641"/>
    </source>
</evidence>
<gene>
    <name evidence="2" type="ORF">J1605_003993</name>
</gene>
<name>A0AB34HNZ0_ESCRO</name>
<evidence type="ECO:0000256" key="1">
    <source>
        <dbReference type="SAM" id="MobiDB-lite"/>
    </source>
</evidence>
<reference evidence="2 3" key="1">
    <citation type="submission" date="2022-11" db="EMBL/GenBank/DDBJ databases">
        <title>Whole genome sequence of Eschrichtius robustus ER-17-0199.</title>
        <authorList>
            <person name="Bruniche-Olsen A."/>
            <person name="Black A.N."/>
            <person name="Fields C.J."/>
            <person name="Walden K."/>
            <person name="Dewoody J.A."/>
        </authorList>
    </citation>
    <scope>NUCLEOTIDE SEQUENCE [LARGE SCALE GENOMIC DNA]</scope>
    <source>
        <strain evidence="2">ER-17-0199</strain>
        <tissue evidence="2">Blubber</tissue>
    </source>
</reference>
<comment type="caution">
    <text evidence="2">The sequence shown here is derived from an EMBL/GenBank/DDBJ whole genome shotgun (WGS) entry which is preliminary data.</text>
</comment>